<keyword evidence="4 6" id="KW-1133">Transmembrane helix</keyword>
<sequence>MALAHVVVAPLVITLVTAILTLLTRRYGRLQRAISLLGIGGYVLAVGAIASRVFSIGVLTGASGETTTLTYQLSDWGAPFGISLVADALSAFMLVLAAIVSVAALVFSARYVTEYGQRVAYHSLFHFMLTGVTGAFLTGDIFNLFVWFEVMLMPSYVLVVFYGRSEHTRAALQYTVLNLLGSALMLVSIGGLYATTGTLNMADMSRRLTHASQYGIDPAPVLGLSAILLAVFALKAGIVPFQFWVPAAYKAAPAPISAMLAGVTKKVGVYAIVRLVFTVLGGASLDSALGLGLSGSAFSDFLGPVLFIMAVGSIFVGGLGAVSRNDLDGVLAYSSIGQVGFIVLAIALAAGTDGPIRIVSLIAVLVYSLNHAIAKSLLFLISGVIQESVGSTRFSAVGGLASRRPILAGSFFLGALAMIGIPPLTGFFGKLLVFDSAGRALEAGVPFAELALGAALLGAILTIIYMSRAWSQVFWGSQTEPVAHAYRPTTLVAIVAGFSLLVVVLGVGFDPVYRVAETAANAAMDHAGYVDAVGPEVGQ</sequence>
<dbReference type="Pfam" id="PF00361">
    <property type="entry name" value="Proton_antipo_M"/>
    <property type="match status" value="1"/>
</dbReference>
<dbReference type="InterPro" id="IPR001750">
    <property type="entry name" value="ND/Mrp_TM"/>
</dbReference>
<feature type="transmembrane region" description="Helical" evidence="6">
    <location>
        <begin position="80"/>
        <end position="107"/>
    </location>
</feature>
<dbReference type="GO" id="GO:0016491">
    <property type="term" value="F:oxidoreductase activity"/>
    <property type="evidence" value="ECO:0007669"/>
    <property type="project" value="UniProtKB-KW"/>
</dbReference>
<dbReference type="STRING" id="519442.Huta_0563"/>
<keyword evidence="9" id="KW-1185">Reference proteome</keyword>
<evidence type="ECO:0000256" key="3">
    <source>
        <dbReference type="ARBA" id="ARBA00022692"/>
    </source>
</evidence>
<dbReference type="InterPro" id="IPR050586">
    <property type="entry name" value="CPA3_Na-H_Antiporter_D"/>
</dbReference>
<feature type="transmembrane region" description="Helical" evidence="6">
    <location>
        <begin position="6"/>
        <end position="24"/>
    </location>
</feature>
<dbReference type="GeneID" id="8382830"/>
<name>C7NST9_HALUD</name>
<dbReference type="KEGG" id="hut:Huta_0563"/>
<keyword evidence="3 6" id="KW-0812">Transmembrane</keyword>
<dbReference type="OrthoDB" id="101192at2157"/>
<dbReference type="EC" id="1.6.99.5" evidence="8"/>
<evidence type="ECO:0000313" key="8">
    <source>
        <dbReference type="EMBL" id="ACV10750.1"/>
    </source>
</evidence>
<feature type="transmembrane region" description="Helical" evidence="6">
    <location>
        <begin position="445"/>
        <end position="467"/>
    </location>
</feature>
<organism evidence="8 9">
    <name type="scientific">Halorhabdus utahensis (strain DSM 12940 / JCM 11049 / AX-2)</name>
    <dbReference type="NCBI Taxonomy" id="519442"/>
    <lineage>
        <taxon>Archaea</taxon>
        <taxon>Methanobacteriati</taxon>
        <taxon>Methanobacteriota</taxon>
        <taxon>Stenosarchaea group</taxon>
        <taxon>Halobacteria</taxon>
        <taxon>Halobacteriales</taxon>
        <taxon>Haloarculaceae</taxon>
        <taxon>Halorhabdus</taxon>
    </lineage>
</organism>
<feature type="transmembrane region" description="Helical" evidence="6">
    <location>
        <begin position="406"/>
        <end position="425"/>
    </location>
</feature>
<feature type="transmembrane region" description="Helical" evidence="6">
    <location>
        <begin position="36"/>
        <end position="60"/>
    </location>
</feature>
<dbReference type="RefSeq" id="WP_015788331.1">
    <property type="nucleotide sequence ID" value="NC_013158.1"/>
</dbReference>
<proteinExistence type="predicted"/>
<feature type="transmembrane region" description="Helical" evidence="6">
    <location>
        <begin position="330"/>
        <end position="352"/>
    </location>
</feature>
<keyword evidence="8" id="KW-0560">Oxidoreductase</keyword>
<evidence type="ECO:0000256" key="6">
    <source>
        <dbReference type="SAM" id="Phobius"/>
    </source>
</evidence>
<evidence type="ECO:0000259" key="7">
    <source>
        <dbReference type="Pfam" id="PF00361"/>
    </source>
</evidence>
<feature type="transmembrane region" description="Helical" evidence="6">
    <location>
        <begin position="119"/>
        <end position="138"/>
    </location>
</feature>
<evidence type="ECO:0000256" key="1">
    <source>
        <dbReference type="ARBA" id="ARBA00004651"/>
    </source>
</evidence>
<dbReference type="AlphaFoldDB" id="C7NST9"/>
<evidence type="ECO:0000256" key="4">
    <source>
        <dbReference type="ARBA" id="ARBA00022989"/>
    </source>
</evidence>
<accession>C7NST9</accession>
<protein>
    <submittedName>
        <fullName evidence="8">NADH dehydrogenase (Quinone)</fullName>
        <ecNumber evidence="8">1.6.99.5</ecNumber>
    </submittedName>
</protein>
<evidence type="ECO:0000256" key="5">
    <source>
        <dbReference type="ARBA" id="ARBA00023136"/>
    </source>
</evidence>
<dbReference type="GO" id="GO:0005886">
    <property type="term" value="C:plasma membrane"/>
    <property type="evidence" value="ECO:0007669"/>
    <property type="project" value="UniProtKB-SubCell"/>
</dbReference>
<feature type="domain" description="NADH:quinone oxidoreductase/Mrp antiporter transmembrane" evidence="7">
    <location>
        <begin position="140"/>
        <end position="437"/>
    </location>
</feature>
<dbReference type="PRINTS" id="PR01434">
    <property type="entry name" value="NADHDHGNASE5"/>
</dbReference>
<evidence type="ECO:0000256" key="2">
    <source>
        <dbReference type="ARBA" id="ARBA00022475"/>
    </source>
</evidence>
<dbReference type="EMBL" id="CP001687">
    <property type="protein sequence ID" value="ACV10750.1"/>
    <property type="molecule type" value="Genomic_DNA"/>
</dbReference>
<dbReference type="PANTHER" id="PTHR42703:SF1">
    <property type="entry name" value="NA(+)_H(+) ANTIPORTER SUBUNIT D1"/>
    <property type="match status" value="1"/>
</dbReference>
<feature type="transmembrane region" description="Helical" evidence="6">
    <location>
        <begin position="174"/>
        <end position="194"/>
    </location>
</feature>
<feature type="transmembrane region" description="Helical" evidence="6">
    <location>
        <begin position="301"/>
        <end position="323"/>
    </location>
</feature>
<keyword evidence="2" id="KW-1003">Cell membrane</keyword>
<evidence type="ECO:0000313" key="9">
    <source>
        <dbReference type="Proteomes" id="UP000002071"/>
    </source>
</evidence>
<keyword evidence="5 6" id="KW-0472">Membrane</keyword>
<gene>
    <name evidence="8" type="ordered locus">Huta_0563</name>
</gene>
<dbReference type="PANTHER" id="PTHR42703">
    <property type="entry name" value="NADH DEHYDROGENASE"/>
    <property type="match status" value="1"/>
</dbReference>
<reference evidence="8 9" key="1">
    <citation type="journal article" date="2009" name="Stand. Genomic Sci.">
        <title>Complete genome sequence of Halorhabdus utahensis type strain (AX-2).</title>
        <authorList>
            <person name="Anderson I."/>
            <person name="Tindall B.J."/>
            <person name="Pomrenke H."/>
            <person name="Goker M."/>
            <person name="Lapidus A."/>
            <person name="Nolan M."/>
            <person name="Copeland A."/>
            <person name="Glavina Del Rio T."/>
            <person name="Chen F."/>
            <person name="Tice H."/>
            <person name="Cheng J.F."/>
            <person name="Lucas S."/>
            <person name="Chertkov O."/>
            <person name="Bruce D."/>
            <person name="Brettin T."/>
            <person name="Detter J.C."/>
            <person name="Han C."/>
            <person name="Goodwin L."/>
            <person name="Land M."/>
            <person name="Hauser L."/>
            <person name="Chang Y.J."/>
            <person name="Jeffries C.D."/>
            <person name="Pitluck S."/>
            <person name="Pati A."/>
            <person name="Mavromatis K."/>
            <person name="Ivanova N."/>
            <person name="Ovchinnikova G."/>
            <person name="Chen A."/>
            <person name="Palaniappan K."/>
            <person name="Chain P."/>
            <person name="Rohde M."/>
            <person name="Bristow J."/>
            <person name="Eisen J.A."/>
            <person name="Markowitz V."/>
            <person name="Hugenholtz P."/>
            <person name="Kyrpides N.C."/>
            <person name="Klenk H.P."/>
        </authorList>
    </citation>
    <scope>NUCLEOTIDE SEQUENCE [LARGE SCALE GENOMIC DNA]</scope>
    <source>
        <strain evidence="9">DSM 12940 / JCM 11049 / AX-2</strain>
    </source>
</reference>
<feature type="transmembrane region" description="Helical" evidence="6">
    <location>
        <begin position="144"/>
        <end position="162"/>
    </location>
</feature>
<feature type="transmembrane region" description="Helical" evidence="6">
    <location>
        <begin position="358"/>
        <end position="385"/>
    </location>
</feature>
<dbReference type="Proteomes" id="UP000002071">
    <property type="component" value="Chromosome"/>
</dbReference>
<feature type="transmembrane region" description="Helical" evidence="6">
    <location>
        <begin position="267"/>
        <end position="289"/>
    </location>
</feature>
<comment type="subcellular location">
    <subcellularLocation>
        <location evidence="1">Cell membrane</location>
        <topology evidence="1">Multi-pass membrane protein</topology>
    </subcellularLocation>
</comment>
<dbReference type="HOGENOM" id="CLU_007100_9_2_2"/>
<feature type="transmembrane region" description="Helical" evidence="6">
    <location>
        <begin position="488"/>
        <end position="509"/>
    </location>
</feature>
<dbReference type="eggNOG" id="arCOG01537">
    <property type="taxonomic scope" value="Archaea"/>
</dbReference>